<protein>
    <submittedName>
        <fullName evidence="1">Uncharacterized protein</fullName>
    </submittedName>
</protein>
<dbReference type="Proteomes" id="UP001345963">
    <property type="component" value="Unassembled WGS sequence"/>
</dbReference>
<reference evidence="1 2" key="1">
    <citation type="submission" date="2021-07" db="EMBL/GenBank/DDBJ databases">
        <authorList>
            <person name="Palmer J.M."/>
        </authorList>
    </citation>
    <scope>NUCLEOTIDE SEQUENCE [LARGE SCALE GENOMIC DNA]</scope>
    <source>
        <strain evidence="1 2">AT_MEX2019</strain>
        <tissue evidence="1">Muscle</tissue>
    </source>
</reference>
<accession>A0ABU7AKL1</accession>
<comment type="caution">
    <text evidence="1">The sequence shown here is derived from an EMBL/GenBank/DDBJ whole genome shotgun (WGS) entry which is preliminary data.</text>
</comment>
<keyword evidence="2" id="KW-1185">Reference proteome</keyword>
<evidence type="ECO:0000313" key="2">
    <source>
        <dbReference type="Proteomes" id="UP001345963"/>
    </source>
</evidence>
<organism evidence="1 2">
    <name type="scientific">Ataeniobius toweri</name>
    <dbReference type="NCBI Taxonomy" id="208326"/>
    <lineage>
        <taxon>Eukaryota</taxon>
        <taxon>Metazoa</taxon>
        <taxon>Chordata</taxon>
        <taxon>Craniata</taxon>
        <taxon>Vertebrata</taxon>
        <taxon>Euteleostomi</taxon>
        <taxon>Actinopterygii</taxon>
        <taxon>Neopterygii</taxon>
        <taxon>Teleostei</taxon>
        <taxon>Neoteleostei</taxon>
        <taxon>Acanthomorphata</taxon>
        <taxon>Ovalentaria</taxon>
        <taxon>Atherinomorphae</taxon>
        <taxon>Cyprinodontiformes</taxon>
        <taxon>Goodeidae</taxon>
        <taxon>Ataeniobius</taxon>
    </lineage>
</organism>
<sequence>MTLTCRVTWLEVGYRAISTCLLEPLFRPGPDIPAARLPSHHSSVGSPGLASSRLSDSYLFHLHCFLHNHELLTSILPSFSIFVIQKPAEDTLFIPAGDLILQHEQIFNLEL</sequence>
<proteinExistence type="predicted"/>
<name>A0ABU7AKL1_9TELE</name>
<evidence type="ECO:0000313" key="1">
    <source>
        <dbReference type="EMBL" id="MED6238030.1"/>
    </source>
</evidence>
<gene>
    <name evidence="1" type="ORF">ATANTOWER_004974</name>
</gene>
<dbReference type="EMBL" id="JAHUTI010019824">
    <property type="protein sequence ID" value="MED6238030.1"/>
    <property type="molecule type" value="Genomic_DNA"/>
</dbReference>